<feature type="compositionally biased region" description="Basic and acidic residues" evidence="1">
    <location>
        <begin position="275"/>
        <end position="284"/>
    </location>
</feature>
<name>A0AAN6X341_9PEZI</name>
<gene>
    <name evidence="2" type="ORF">QBC35DRAFT_165074</name>
</gene>
<feature type="compositionally biased region" description="Basic and acidic residues" evidence="1">
    <location>
        <begin position="104"/>
        <end position="115"/>
    </location>
</feature>
<feature type="compositionally biased region" description="Polar residues" evidence="1">
    <location>
        <begin position="1"/>
        <end position="23"/>
    </location>
</feature>
<dbReference type="Proteomes" id="UP001302126">
    <property type="component" value="Unassembled WGS sequence"/>
</dbReference>
<comment type="caution">
    <text evidence="2">The sequence shown here is derived from an EMBL/GenBank/DDBJ whole genome shotgun (WGS) entry which is preliminary data.</text>
</comment>
<organism evidence="2 3">
    <name type="scientific">Podospora australis</name>
    <dbReference type="NCBI Taxonomy" id="1536484"/>
    <lineage>
        <taxon>Eukaryota</taxon>
        <taxon>Fungi</taxon>
        <taxon>Dikarya</taxon>
        <taxon>Ascomycota</taxon>
        <taxon>Pezizomycotina</taxon>
        <taxon>Sordariomycetes</taxon>
        <taxon>Sordariomycetidae</taxon>
        <taxon>Sordariales</taxon>
        <taxon>Podosporaceae</taxon>
        <taxon>Podospora</taxon>
    </lineage>
</organism>
<feature type="region of interest" description="Disordered" evidence="1">
    <location>
        <begin position="973"/>
        <end position="997"/>
    </location>
</feature>
<sequence>MSLTLSKIPNRRSTMLQSPSSSWRAFPSPTMNRTDRKADDRKRRLHDLARSRARVAERNRAEQVDLEALSSLHSSPSHRSTHAGRELLSPWQPRQQKNKRLQARRTEREKEDRPALRTRRVIRDYLPSLSNPGVQNDGPRSKLSTKEIQKVLDMLADSDSDKKARPPKRHRRCPQPSSEGEAEDNEEPVQPPLKHKPVVIYHGLDPRNVKIQIGSQEKRLGANSSQGRSSNKRSKDPEPPTHAGSRLSTSSALRSDSFRSSPPTTYLASKAVNPRIDKPHDVRSYWEAYESPRPVPYSTSKKRGIDEAYDSNSHSRKRHMSSEVPSSTAEVGNKTEKARHKEHSQSRLLQQDRSPRTGATSMAPKKGRESTRHSITHRETSRHPRSPIAPADEDSDRHRDNFCFSSDLNGRTTVSHPRLAQPVPRRGGPYDSQRTVSDNTASAVAHVGGGRPSYPASQKELEEEWRDWLQQPTSADGSHRVFEGDDARAGYHISPGVSQRSRLERESSQPLPSLDTSYDDGTTFTGAIEEGQLKQPSSGDTDTSAILTRYEALMNKIHQRGAREEFGNEVFSSYHCGNSAWTDDNGDMNVDGLLEPHSSDYAPGDIDDYRAYDGDRLSITAEIQHDEASCGAHFHDGHQNQQYPSTDRATYDQTEVSVATADPTAPATFYTHHMNTPPANDSVDPWLAFVFGEDDSDEVEFSVFSQASRDATKTIQPSEVSMSTAEPVPLEKVFSREAVAGISYFKQTPLSQESTTRPSNIAPSYQESRAELSPSTSELVNLPLSTPFSSHEYFSNGLSFTGSVEGLVFESNPERSDAPTGPPSRQVDMGSINMVSNLESISSGSLSTCLLSNDSTGSLDSFFTAAISDQQTHDPIRSSSIDTPGRGGTRNEDDTSPSSDGRLVISEPSSTNAVCNSLSSKDLVSDPVIDSTPGHCGIDNSIDGSYVTSDPYINDSSTVYTPGTSCLEPIDIPYSSSSNDSQSKHITTENTSPSSVLAENNRFESRTETAVPVLSVPTAHRPSTQFKQTHAHTGEESAEQFRFAIPKLFVGSHATPNQTTTPRVPLNLKKRGRQRKRAADGRADIRAVPNYASDPIEDFEEPLQFSKPSLFPALECS</sequence>
<feature type="region of interest" description="Disordered" evidence="1">
    <location>
        <begin position="871"/>
        <end position="912"/>
    </location>
</feature>
<feature type="compositionally biased region" description="Low complexity" evidence="1">
    <location>
        <begin position="245"/>
        <end position="261"/>
    </location>
</feature>
<feature type="compositionally biased region" description="Polar residues" evidence="1">
    <location>
        <begin position="988"/>
        <end position="997"/>
    </location>
</feature>
<proteinExistence type="predicted"/>
<feature type="compositionally biased region" description="Polar residues" evidence="1">
    <location>
        <begin position="510"/>
        <end position="525"/>
    </location>
</feature>
<feature type="compositionally biased region" description="Basic and acidic residues" evidence="1">
    <location>
        <begin position="366"/>
        <end position="382"/>
    </location>
</feature>
<feature type="compositionally biased region" description="Polar residues" evidence="1">
    <location>
        <begin position="346"/>
        <end position="360"/>
    </location>
</feature>
<protein>
    <submittedName>
        <fullName evidence="2">Uncharacterized protein</fullName>
    </submittedName>
</protein>
<feature type="region of interest" description="Disordered" evidence="1">
    <location>
        <begin position="489"/>
        <end position="542"/>
    </location>
</feature>
<feature type="region of interest" description="Disordered" evidence="1">
    <location>
        <begin position="750"/>
        <end position="770"/>
    </location>
</feature>
<reference evidence="2" key="1">
    <citation type="journal article" date="2023" name="Mol. Phylogenet. Evol.">
        <title>Genome-scale phylogeny and comparative genomics of the fungal order Sordariales.</title>
        <authorList>
            <person name="Hensen N."/>
            <person name="Bonometti L."/>
            <person name="Westerberg I."/>
            <person name="Brannstrom I.O."/>
            <person name="Guillou S."/>
            <person name="Cros-Aarteil S."/>
            <person name="Calhoun S."/>
            <person name="Haridas S."/>
            <person name="Kuo A."/>
            <person name="Mondo S."/>
            <person name="Pangilinan J."/>
            <person name="Riley R."/>
            <person name="LaButti K."/>
            <person name="Andreopoulos B."/>
            <person name="Lipzen A."/>
            <person name="Chen C."/>
            <person name="Yan M."/>
            <person name="Daum C."/>
            <person name="Ng V."/>
            <person name="Clum A."/>
            <person name="Steindorff A."/>
            <person name="Ohm R.A."/>
            <person name="Martin F."/>
            <person name="Silar P."/>
            <person name="Natvig D.O."/>
            <person name="Lalanne C."/>
            <person name="Gautier V."/>
            <person name="Ament-Velasquez S.L."/>
            <person name="Kruys A."/>
            <person name="Hutchinson M.I."/>
            <person name="Powell A.J."/>
            <person name="Barry K."/>
            <person name="Miller A.N."/>
            <person name="Grigoriev I.V."/>
            <person name="Debuchy R."/>
            <person name="Gladieux P."/>
            <person name="Hiltunen Thoren M."/>
            <person name="Johannesson H."/>
        </authorList>
    </citation>
    <scope>NUCLEOTIDE SEQUENCE</scope>
    <source>
        <strain evidence="2">PSN309</strain>
    </source>
</reference>
<dbReference type="AlphaFoldDB" id="A0AAN6X341"/>
<evidence type="ECO:0000256" key="1">
    <source>
        <dbReference type="SAM" id="MobiDB-lite"/>
    </source>
</evidence>
<dbReference type="EMBL" id="MU864352">
    <property type="protein sequence ID" value="KAK4193129.1"/>
    <property type="molecule type" value="Genomic_DNA"/>
</dbReference>
<feature type="region of interest" description="Disordered" evidence="1">
    <location>
        <begin position="1"/>
        <end position="193"/>
    </location>
</feature>
<evidence type="ECO:0000313" key="2">
    <source>
        <dbReference type="EMBL" id="KAK4193129.1"/>
    </source>
</evidence>
<keyword evidence="3" id="KW-1185">Reference proteome</keyword>
<feature type="compositionally biased region" description="Low complexity" evidence="1">
    <location>
        <begin position="69"/>
        <end position="78"/>
    </location>
</feature>
<reference evidence="2" key="2">
    <citation type="submission" date="2023-05" db="EMBL/GenBank/DDBJ databases">
        <authorList>
            <consortium name="Lawrence Berkeley National Laboratory"/>
            <person name="Steindorff A."/>
            <person name="Hensen N."/>
            <person name="Bonometti L."/>
            <person name="Westerberg I."/>
            <person name="Brannstrom I.O."/>
            <person name="Guillou S."/>
            <person name="Cros-Aarteil S."/>
            <person name="Calhoun S."/>
            <person name="Haridas S."/>
            <person name="Kuo A."/>
            <person name="Mondo S."/>
            <person name="Pangilinan J."/>
            <person name="Riley R."/>
            <person name="Labutti K."/>
            <person name="Andreopoulos B."/>
            <person name="Lipzen A."/>
            <person name="Chen C."/>
            <person name="Yanf M."/>
            <person name="Daum C."/>
            <person name="Ng V."/>
            <person name="Clum A."/>
            <person name="Ohm R."/>
            <person name="Martin F."/>
            <person name="Silar P."/>
            <person name="Natvig D."/>
            <person name="Lalanne C."/>
            <person name="Gautier V."/>
            <person name="Ament-Velasquez S.L."/>
            <person name="Kruys A."/>
            <person name="Hutchinson M.I."/>
            <person name="Powell A.J."/>
            <person name="Barry K."/>
            <person name="Miller A.N."/>
            <person name="Grigoriev I.V."/>
            <person name="Debuchy R."/>
            <person name="Gladieux P."/>
            <person name="Thoren M.H."/>
            <person name="Johannesson H."/>
        </authorList>
    </citation>
    <scope>NUCLEOTIDE SEQUENCE</scope>
    <source>
        <strain evidence="2">PSN309</strain>
    </source>
</reference>
<feature type="compositionally biased region" description="Basic and acidic residues" evidence="1">
    <location>
        <begin position="33"/>
        <end position="63"/>
    </location>
</feature>
<feature type="region of interest" description="Disordered" evidence="1">
    <location>
        <begin position="213"/>
        <end position="435"/>
    </location>
</feature>
<evidence type="ECO:0000313" key="3">
    <source>
        <dbReference type="Proteomes" id="UP001302126"/>
    </source>
</evidence>
<accession>A0AAN6X341</accession>
<feature type="compositionally biased region" description="Polar residues" evidence="1">
    <location>
        <begin position="403"/>
        <end position="415"/>
    </location>
</feature>